<feature type="compositionally biased region" description="Low complexity" evidence="1">
    <location>
        <begin position="232"/>
        <end position="247"/>
    </location>
</feature>
<protein>
    <submittedName>
        <fullName evidence="3">Teneurin-3</fullName>
    </submittedName>
</protein>
<evidence type="ECO:0000313" key="3">
    <source>
        <dbReference type="EMBL" id="CAL4790998.1"/>
    </source>
</evidence>
<sequence>MAEDDKGYGPWSRVPVWDGSPLTWRRFRRDVTWWLSSLDLSKTTGYNLAARFLLRQDGIARQRGEEFLPEELAYVPPAKLVDPDNGEEMDDPDAVPDYLVGVNKLMRAWEEMNGRTALDKRGELRQAFYMDLTRKAGERVSEFCTRYRSLVADLKGEGVLIGDAELGWWLRQKMGLDPLRKQLLDTALQGSEDYGTIEAEILRLFRDLHDNDPLYRRMENRQPLTIRRMFGARSSPSTSSAPSTFSRMTSASSMNRPSSLKSSSHPRQANVTENVDEDADADAEVPAGESPDGNDDAGGQTLEEILQTEAEVLAAELHEAEQEGVDPQVLDNLESGIEQAAETLVTMREARQQLQSVRKDRGYGKSDGSSFKHSGSSQAASRKASGKFPCYDCGESGHWAGDSICKKPGQGLGRKKPDISKKPMRQVRVAEHDGSSSPHAAPNVHGANVVEHALPAHDVLVTEALLSGKTAMCGPVHGSEALNLEQALTQSVSQGIPTAKASDVLPPDKELVGALDSACNRTCAGPDWLRGYLLKLQQAPNHIKDLVQMHAESENFRFGNSGVVLSLQRWRLPALIGETLILVWISMVPVSTLGCLIGRDLLESIGAVLDFHKRTLTCNHIASGVLQLRQMVAGHFLLELLPSGDACWSAPAQEPGKWRKCGQDGVVELWMSRLQWVQYQLHRKPFLKFKETEHLLVESSLQACRFVLDVSPAELPCTSQPSSLNLTSARVPLKKRRLRRARTHASRRQSLDLGVGTMAAAGESHGASPRMARQRAPALGLTKALLAGWALQVESMQNQKTWPAAHLRRALRKMDASVLSECLWLRDRIGFRLAFLEDPMIGNILMIQGFRGQKSAIHREAMKHTQEMAEKQRKSGKETEHTKDLIGPRGGLPTLKKDLVALATLLHLPVGEKDTVDILKDKIRGPLATVVGSLKDRDKRSRASQDASKEESMKPVSPPLVKAKAPCPQPSHASAPSEAVGATEIAALEARLHQSIERQDQRVQEMLKQLVDLMQLNPLALQGMPANWTLGPMPATPDFQMEDEDAIDQTAREMGVTREEVLQLNAEHMVELAEEQLKGGPSER</sequence>
<feature type="compositionally biased region" description="Basic and acidic residues" evidence="1">
    <location>
        <begin position="870"/>
        <end position="886"/>
    </location>
</feature>
<comment type="caution">
    <text evidence="2">The sequence shown here is derived from an EMBL/GenBank/DDBJ whole genome shotgun (WGS) entry which is preliminary data.</text>
</comment>
<name>A0A9P1G8J7_9DINO</name>
<accession>A0A9P1G8J7</accession>
<feature type="compositionally biased region" description="Basic and acidic residues" evidence="1">
    <location>
        <begin position="934"/>
        <end position="953"/>
    </location>
</feature>
<dbReference type="Proteomes" id="UP001152797">
    <property type="component" value="Unassembled WGS sequence"/>
</dbReference>
<feature type="compositionally biased region" description="Low complexity" evidence="1">
    <location>
        <begin position="366"/>
        <end position="381"/>
    </location>
</feature>
<evidence type="ECO:0000313" key="2">
    <source>
        <dbReference type="EMBL" id="CAI4003686.1"/>
    </source>
</evidence>
<feature type="region of interest" description="Disordered" evidence="1">
    <location>
        <begin position="934"/>
        <end position="979"/>
    </location>
</feature>
<proteinExistence type="predicted"/>
<feature type="compositionally biased region" description="Polar residues" evidence="1">
    <location>
        <begin position="248"/>
        <end position="270"/>
    </location>
</feature>
<dbReference type="OrthoDB" id="443941at2759"/>
<dbReference type="AlphaFoldDB" id="A0A9P1G8J7"/>
<dbReference type="EMBL" id="CAMXCT010003312">
    <property type="protein sequence ID" value="CAI4003686.1"/>
    <property type="molecule type" value="Genomic_DNA"/>
</dbReference>
<keyword evidence="4" id="KW-1185">Reference proteome</keyword>
<feature type="region of interest" description="Disordered" evidence="1">
    <location>
        <begin position="355"/>
        <end position="385"/>
    </location>
</feature>
<feature type="region of interest" description="Disordered" evidence="1">
    <location>
        <begin position="870"/>
        <end position="889"/>
    </location>
</feature>
<evidence type="ECO:0000256" key="1">
    <source>
        <dbReference type="SAM" id="MobiDB-lite"/>
    </source>
</evidence>
<reference evidence="3 4" key="2">
    <citation type="submission" date="2024-05" db="EMBL/GenBank/DDBJ databases">
        <authorList>
            <person name="Chen Y."/>
            <person name="Shah S."/>
            <person name="Dougan E. K."/>
            <person name="Thang M."/>
            <person name="Chan C."/>
        </authorList>
    </citation>
    <scope>NUCLEOTIDE SEQUENCE [LARGE SCALE GENOMIC DNA]</scope>
</reference>
<dbReference type="EMBL" id="CAMXCT030003312">
    <property type="protein sequence ID" value="CAL4790998.1"/>
    <property type="molecule type" value="Genomic_DNA"/>
</dbReference>
<feature type="region of interest" description="Disordered" evidence="1">
    <location>
        <begin position="226"/>
        <end position="299"/>
    </location>
</feature>
<gene>
    <name evidence="2" type="ORF">C1SCF055_LOCUS29533</name>
</gene>
<feature type="compositionally biased region" description="Acidic residues" evidence="1">
    <location>
        <begin position="274"/>
        <end position="283"/>
    </location>
</feature>
<organism evidence="2">
    <name type="scientific">Cladocopium goreaui</name>
    <dbReference type="NCBI Taxonomy" id="2562237"/>
    <lineage>
        <taxon>Eukaryota</taxon>
        <taxon>Sar</taxon>
        <taxon>Alveolata</taxon>
        <taxon>Dinophyceae</taxon>
        <taxon>Suessiales</taxon>
        <taxon>Symbiodiniaceae</taxon>
        <taxon>Cladocopium</taxon>
    </lineage>
</organism>
<dbReference type="EMBL" id="CAMXCT020003312">
    <property type="protein sequence ID" value="CAL1157061.1"/>
    <property type="molecule type" value="Genomic_DNA"/>
</dbReference>
<evidence type="ECO:0000313" key="4">
    <source>
        <dbReference type="Proteomes" id="UP001152797"/>
    </source>
</evidence>
<reference evidence="2" key="1">
    <citation type="submission" date="2022-10" db="EMBL/GenBank/DDBJ databases">
        <authorList>
            <person name="Chen Y."/>
            <person name="Dougan E. K."/>
            <person name="Chan C."/>
            <person name="Rhodes N."/>
            <person name="Thang M."/>
        </authorList>
    </citation>
    <scope>NUCLEOTIDE SEQUENCE</scope>
</reference>